<dbReference type="AlphaFoldDB" id="A0AAN9XYF4"/>
<reference evidence="2 3" key="1">
    <citation type="submission" date="2024-03" db="EMBL/GenBank/DDBJ databases">
        <title>Adaptation during the transition from Ophiocordyceps entomopathogen to insect associate is accompanied by gene loss and intensified selection.</title>
        <authorList>
            <person name="Ward C.M."/>
            <person name="Onetto C.A."/>
            <person name="Borneman A.R."/>
        </authorList>
    </citation>
    <scope>NUCLEOTIDE SEQUENCE [LARGE SCALE GENOMIC DNA]</scope>
    <source>
        <strain evidence="2">AWRI1</strain>
        <tissue evidence="2">Single Adult Female</tissue>
    </source>
</reference>
<protein>
    <submittedName>
        <fullName evidence="2">Uncharacterized protein</fullName>
    </submittedName>
</protein>
<gene>
    <name evidence="2" type="ORF">V9T40_014601</name>
</gene>
<comment type="caution">
    <text evidence="2">The sequence shown here is derived from an EMBL/GenBank/DDBJ whole genome shotgun (WGS) entry which is preliminary data.</text>
</comment>
<keyword evidence="3" id="KW-1185">Reference proteome</keyword>
<proteinExistence type="predicted"/>
<dbReference type="EMBL" id="JBBCAQ010000038">
    <property type="protein sequence ID" value="KAK7572129.1"/>
    <property type="molecule type" value="Genomic_DNA"/>
</dbReference>
<evidence type="ECO:0000256" key="1">
    <source>
        <dbReference type="SAM" id="MobiDB-lite"/>
    </source>
</evidence>
<sequence>MLGKRDSTGCSGVLYAHYKEPAKNGVFVGFYDYFSAFKYFSGCESWPATLPTTRPIRKSEISANLAEFRLRMRTYTVAMYGRVQSVKLFSRKGGGECDGSSLVGCGTTGICATVSFMDIKSASKAHNTEHKLDEHLLTTEYHEPGPIPPSASPASNVPPSVSSGGSPVTQVTPPSLRHPPPYSSPRFSHGFEDWCRPTANYRGVYLRHDAAEVKRRCHIDAVSAKFLIILAQRYVATLCNSSSSVGAACVCGMGRSQPESW</sequence>
<evidence type="ECO:0000313" key="3">
    <source>
        <dbReference type="Proteomes" id="UP001367676"/>
    </source>
</evidence>
<name>A0AAN9XYF4_9HEMI</name>
<feature type="compositionally biased region" description="Low complexity" evidence="1">
    <location>
        <begin position="152"/>
        <end position="168"/>
    </location>
</feature>
<accession>A0AAN9XYF4</accession>
<feature type="region of interest" description="Disordered" evidence="1">
    <location>
        <begin position="140"/>
        <end position="181"/>
    </location>
</feature>
<dbReference type="Proteomes" id="UP001367676">
    <property type="component" value="Unassembled WGS sequence"/>
</dbReference>
<evidence type="ECO:0000313" key="2">
    <source>
        <dbReference type="EMBL" id="KAK7572129.1"/>
    </source>
</evidence>
<organism evidence="2 3">
    <name type="scientific">Parthenolecanium corni</name>
    <dbReference type="NCBI Taxonomy" id="536013"/>
    <lineage>
        <taxon>Eukaryota</taxon>
        <taxon>Metazoa</taxon>
        <taxon>Ecdysozoa</taxon>
        <taxon>Arthropoda</taxon>
        <taxon>Hexapoda</taxon>
        <taxon>Insecta</taxon>
        <taxon>Pterygota</taxon>
        <taxon>Neoptera</taxon>
        <taxon>Paraneoptera</taxon>
        <taxon>Hemiptera</taxon>
        <taxon>Sternorrhyncha</taxon>
        <taxon>Coccoidea</taxon>
        <taxon>Coccidae</taxon>
        <taxon>Parthenolecanium</taxon>
    </lineage>
</organism>